<evidence type="ECO:0000259" key="4">
    <source>
        <dbReference type="SMART" id="SM00244"/>
    </source>
</evidence>
<keyword evidence="3" id="KW-0812">Transmembrane</keyword>
<dbReference type="Pfam" id="PF01145">
    <property type="entry name" value="Band_7"/>
    <property type="match status" value="1"/>
</dbReference>
<sequence>MKWIGIGLGAIFFISILIGGFYSIDPGHRGVLVTLGKVEQKSYVNGVGFKWPFISTMVEMDVRTKKMTEKTSTYTSDVQTAEMEYTFTYDLNPENVHILYETVGQDYEAKKIIPILNDVLKDVIGKWQAQDLVSNRDKARMDVVAGLQSRLDKRFFQGISFQFINVDYSDNFEKAIENKVIAEQRAQEAVNNTKRIKEEAEQKVITAKAEAEAMQIKSEALAKNKGLTEYEAVLKWDGKLPQYMLGNSVPMINLGSK</sequence>
<feature type="coiled-coil region" evidence="2">
    <location>
        <begin position="172"/>
        <end position="217"/>
    </location>
</feature>
<proteinExistence type="predicted"/>
<dbReference type="InterPro" id="IPR001107">
    <property type="entry name" value="Band_7"/>
</dbReference>
<feature type="domain" description="Band 7" evidence="4">
    <location>
        <begin position="19"/>
        <end position="180"/>
    </location>
</feature>
<dbReference type="SUPFAM" id="SSF117892">
    <property type="entry name" value="Band 7/SPFH domain"/>
    <property type="match status" value="1"/>
</dbReference>
<evidence type="ECO:0000256" key="1">
    <source>
        <dbReference type="ARBA" id="ARBA00004167"/>
    </source>
</evidence>
<dbReference type="PANTHER" id="PTHR23222">
    <property type="entry name" value="PROHIBITIN"/>
    <property type="match status" value="1"/>
</dbReference>
<protein>
    <recommendedName>
        <fullName evidence="4">Band 7 domain-containing protein</fullName>
    </recommendedName>
</protein>
<accession>A0A6M4NPD0</accession>
<dbReference type="GO" id="GO:0016020">
    <property type="term" value="C:membrane"/>
    <property type="evidence" value="ECO:0007669"/>
    <property type="project" value="UniProtKB-SubCell"/>
</dbReference>
<name>A0A6M4NPD0_9PROT</name>
<dbReference type="EMBL" id="MN990729">
    <property type="protein sequence ID" value="QJR98234.1"/>
    <property type="molecule type" value="Genomic_DNA"/>
</dbReference>
<evidence type="ECO:0000313" key="5">
    <source>
        <dbReference type="EMBL" id="QJR98234.1"/>
    </source>
</evidence>
<dbReference type="SMART" id="SM00244">
    <property type="entry name" value="PHB"/>
    <property type="match status" value="1"/>
</dbReference>
<dbReference type="PRINTS" id="PR00679">
    <property type="entry name" value="PROHIBITIN"/>
</dbReference>
<dbReference type="PANTHER" id="PTHR23222:SF0">
    <property type="entry name" value="PROHIBITIN 1"/>
    <property type="match status" value="1"/>
</dbReference>
<dbReference type="CDD" id="cd03401">
    <property type="entry name" value="SPFH_prohibitin"/>
    <property type="match status" value="1"/>
</dbReference>
<keyword evidence="3" id="KW-1133">Transmembrane helix</keyword>
<comment type="subcellular location">
    <subcellularLocation>
        <location evidence="1">Membrane</location>
        <topology evidence="1">Single-pass membrane protein</topology>
    </subcellularLocation>
</comment>
<organism evidence="5">
    <name type="scientific">uncultured Alphaproteobacteria bacterium</name>
    <dbReference type="NCBI Taxonomy" id="91750"/>
    <lineage>
        <taxon>Bacteria</taxon>
        <taxon>Pseudomonadati</taxon>
        <taxon>Pseudomonadota</taxon>
        <taxon>Alphaproteobacteria</taxon>
        <taxon>environmental samples</taxon>
    </lineage>
</organism>
<evidence type="ECO:0000256" key="3">
    <source>
        <dbReference type="SAM" id="Phobius"/>
    </source>
</evidence>
<evidence type="ECO:0000256" key="2">
    <source>
        <dbReference type="SAM" id="Coils"/>
    </source>
</evidence>
<reference evidence="5" key="1">
    <citation type="submission" date="2020-01" db="EMBL/GenBank/DDBJ databases">
        <title>Gastrointestinal microbiota of LL stock colony Peromyscus leucopus.</title>
        <authorList>
            <person name="Milovic A."/>
            <person name="Bassam K."/>
            <person name="Keay E."/>
            <person name="Barbour A.G."/>
        </authorList>
    </citation>
    <scope>NUCLEOTIDE SEQUENCE</scope>
    <source>
        <strain evidence="5">LL90</strain>
    </source>
</reference>
<dbReference type="AlphaFoldDB" id="A0A6M4NPD0"/>
<gene>
    <name evidence="5" type="ORF">PlAlph_2390</name>
</gene>
<dbReference type="InterPro" id="IPR036013">
    <property type="entry name" value="Band_7/SPFH_dom_sf"/>
</dbReference>
<keyword evidence="2" id="KW-0175">Coiled coil</keyword>
<dbReference type="Gene3D" id="3.30.479.30">
    <property type="entry name" value="Band 7 domain"/>
    <property type="match status" value="1"/>
</dbReference>
<feature type="transmembrane region" description="Helical" evidence="3">
    <location>
        <begin position="6"/>
        <end position="24"/>
    </location>
</feature>
<dbReference type="InterPro" id="IPR000163">
    <property type="entry name" value="Prohibitin"/>
</dbReference>
<keyword evidence="3" id="KW-0472">Membrane</keyword>